<name>A0A7V2AU30_UNCEI</name>
<dbReference type="InterPro" id="IPR032640">
    <property type="entry name" value="AMPK1_CBM"/>
</dbReference>
<dbReference type="InterPro" id="IPR050678">
    <property type="entry name" value="DNA_Partitioning_ATPase"/>
</dbReference>
<dbReference type="InterPro" id="IPR025669">
    <property type="entry name" value="AAA_dom"/>
</dbReference>
<dbReference type="InterPro" id="IPR027417">
    <property type="entry name" value="P-loop_NTPase"/>
</dbReference>
<dbReference type="Proteomes" id="UP000886069">
    <property type="component" value="Unassembled WGS sequence"/>
</dbReference>
<dbReference type="EMBL" id="DSEC01000160">
    <property type="protein sequence ID" value="HER43270.1"/>
    <property type="molecule type" value="Genomic_DNA"/>
</dbReference>
<accession>A0A7V2AU30</accession>
<evidence type="ECO:0000259" key="1">
    <source>
        <dbReference type="Pfam" id="PF13614"/>
    </source>
</evidence>
<dbReference type="InterPro" id="IPR014756">
    <property type="entry name" value="Ig_E-set"/>
</dbReference>
<sequence length="357" mass="39825">MRTISVINQKGGCGKTTVAINLAAAFVEMGKKVLLVDMDPQSHASIGLSVAPEELDRSTYDLLMNPRVKVGDAVFAVGDSLHLIPSSSVLSAVEQELSGAMARETRLLSKLARSSVKYDYTIIDSPPNVGLLTFNALVAASEVVIPIDPSYFSLQGLQKLRETLDLLEYETKHKILVHVLANNVEKRTTFCREVIYELERQHGGVLMDTIISHSVRYKEAALRGKSIFEMNDVDRLKNEFMSLAREIEHKVSIIDTDDIEDWMVRLHGPRKVDEGVLFVIDAPNAASVHLTGEFTNWSREGIRMERSGSDNLWKAVLHLEPGEYEYRFIVDGVWIKDPANADSVLNEFGQENSLLVV</sequence>
<gene>
    <name evidence="3" type="ORF">ENO08_02275</name>
</gene>
<dbReference type="PANTHER" id="PTHR13696:SF99">
    <property type="entry name" value="COBYRINIC ACID AC-DIAMIDE SYNTHASE"/>
    <property type="match status" value="1"/>
</dbReference>
<dbReference type="FunFam" id="3.40.50.300:FF:000285">
    <property type="entry name" value="Sporulation initiation inhibitor Soj"/>
    <property type="match status" value="1"/>
</dbReference>
<dbReference type="Gene3D" id="3.40.50.300">
    <property type="entry name" value="P-loop containing nucleotide triphosphate hydrolases"/>
    <property type="match status" value="1"/>
</dbReference>
<dbReference type="Pfam" id="PF16561">
    <property type="entry name" value="AMPK1_CBM"/>
    <property type="match status" value="1"/>
</dbReference>
<proteinExistence type="predicted"/>
<dbReference type="CDD" id="cd02042">
    <property type="entry name" value="ParAB_family"/>
    <property type="match status" value="1"/>
</dbReference>
<evidence type="ECO:0008006" key="4">
    <source>
        <dbReference type="Google" id="ProtNLM"/>
    </source>
</evidence>
<protein>
    <recommendedName>
        <fullName evidence="4">ParA family protein</fullName>
    </recommendedName>
</protein>
<dbReference type="Pfam" id="PF13614">
    <property type="entry name" value="AAA_31"/>
    <property type="match status" value="1"/>
</dbReference>
<dbReference type="InterPro" id="IPR013783">
    <property type="entry name" value="Ig-like_fold"/>
</dbReference>
<dbReference type="Gene3D" id="2.60.40.10">
    <property type="entry name" value="Immunoglobulins"/>
    <property type="match status" value="1"/>
</dbReference>
<dbReference type="CDD" id="cd02859">
    <property type="entry name" value="E_set_AMPKbeta_like_N"/>
    <property type="match status" value="1"/>
</dbReference>
<dbReference type="SUPFAM" id="SSF52540">
    <property type="entry name" value="P-loop containing nucleoside triphosphate hydrolases"/>
    <property type="match status" value="1"/>
</dbReference>
<reference evidence="3" key="1">
    <citation type="journal article" date="2020" name="mSystems">
        <title>Genome- and Community-Level Interaction Insights into Carbon Utilization and Element Cycling Functions of Hydrothermarchaeota in Hydrothermal Sediment.</title>
        <authorList>
            <person name="Zhou Z."/>
            <person name="Liu Y."/>
            <person name="Xu W."/>
            <person name="Pan J."/>
            <person name="Luo Z.H."/>
            <person name="Li M."/>
        </authorList>
    </citation>
    <scope>NUCLEOTIDE SEQUENCE [LARGE SCALE GENOMIC DNA]</scope>
    <source>
        <strain evidence="3">SpSt-1233</strain>
    </source>
</reference>
<feature type="domain" description="AAA" evidence="1">
    <location>
        <begin position="1"/>
        <end position="175"/>
    </location>
</feature>
<feature type="domain" description="AMP-activated protein kinase glycogen-binding" evidence="2">
    <location>
        <begin position="285"/>
        <end position="356"/>
    </location>
</feature>
<dbReference type="SUPFAM" id="SSF81296">
    <property type="entry name" value="E set domains"/>
    <property type="match status" value="1"/>
</dbReference>
<organism evidence="3">
    <name type="scientific">Eiseniibacteriota bacterium</name>
    <dbReference type="NCBI Taxonomy" id="2212470"/>
    <lineage>
        <taxon>Bacteria</taxon>
        <taxon>Candidatus Eiseniibacteriota</taxon>
    </lineage>
</organism>
<comment type="caution">
    <text evidence="3">The sequence shown here is derived from an EMBL/GenBank/DDBJ whole genome shotgun (WGS) entry which is preliminary data.</text>
</comment>
<dbReference type="AlphaFoldDB" id="A0A7V2AU30"/>
<dbReference type="PANTHER" id="PTHR13696">
    <property type="entry name" value="P-LOOP CONTAINING NUCLEOSIDE TRIPHOSPHATE HYDROLASE"/>
    <property type="match status" value="1"/>
</dbReference>
<evidence type="ECO:0000313" key="3">
    <source>
        <dbReference type="EMBL" id="HER43270.1"/>
    </source>
</evidence>
<evidence type="ECO:0000259" key="2">
    <source>
        <dbReference type="Pfam" id="PF16561"/>
    </source>
</evidence>